<sequence>MADDENPDDGPGLIKLDMKKWGSGSMEDPLRHAVGMRTAQDQYKMQLWNSFPSLFQNTIFHGEQDEQVKHLRHSGTLDEKLQHAKQLKEEGNVLLKSAKRTPEGEASKEREEAQRELDTAIQQLEAQIWEKEKELKDLRQQLTSLRAKSERSVELLEEVMEEEEEEERKALEAAVRSYEKAAGLLRYVECVRQDWKNDDGSYKGIEDDFLRVDESALDSPEASELVASCYLNIALACQKLCKFDEMKRACDEVLEKVNPESVKALYRRAQARLAPISAVDADREAAMQDLMAAARLAPNDKEVRNLLTKLRKDKKKQEMEDKSTFGGLFQRGEVVKNDYKAEPRRPAAPAKWDLNDPKATHTGKLHLKYKDFDPLDGTICCGTQLAYSPFGFLGCCSGGMLSFKGRCFTYDVAADGYLRGEGVSGIFLELKEFSREVFTLMPASQANQDGRSASITAPNGPSQEKCIRACFREAKYQPAEVDCFETHGTGTALGDPIEVGAFKRIYVQSPRAHPLMVTSSKTNLGHLEGGAGMAGFIKCILQVMRCEASPNIHLRERNPHLDVEGFPTQFLSEGLVTHYNSAVTGVSSFGFGGTNAHAMAFGQNYVTARDVTKKDYRSLMMQKIMQALPPEVIKHTLDPEDWETNGAPLSEDKIGKFYEVEVDAAGTAVWREVVDTPPDPKAHKRFGLAGSFNGWSCTTMAELPGLPGLYAAEITIGESGVEYFHILGDEEPSQVYYPAQPRCRRKLVDVKGPTSVLGHPEEHAWCIQAQPGCRFRIEFQITPRSVLVTWLRISDDA</sequence>
<dbReference type="InterPro" id="IPR014030">
    <property type="entry name" value="Ketoacyl_synth_N"/>
</dbReference>
<evidence type="ECO:0000256" key="3">
    <source>
        <dbReference type="RuleBase" id="RU003694"/>
    </source>
</evidence>
<dbReference type="InterPro" id="IPR016039">
    <property type="entry name" value="Thiolase-like"/>
</dbReference>
<keyword evidence="2" id="KW-0597">Phosphoprotein</keyword>
<dbReference type="CDD" id="cd00833">
    <property type="entry name" value="PKS"/>
    <property type="match status" value="1"/>
</dbReference>
<dbReference type="InterPro" id="IPR011990">
    <property type="entry name" value="TPR-like_helical_dom_sf"/>
</dbReference>
<dbReference type="SMART" id="SM00825">
    <property type="entry name" value="PKS_KS"/>
    <property type="match status" value="1"/>
</dbReference>
<dbReference type="Pfam" id="PF02801">
    <property type="entry name" value="Ketoacyl-synt_C"/>
    <property type="match status" value="1"/>
</dbReference>
<dbReference type="InterPro" id="IPR020841">
    <property type="entry name" value="PKS_Beta-ketoAc_synthase_dom"/>
</dbReference>
<dbReference type="SUPFAM" id="SSF48452">
    <property type="entry name" value="TPR-like"/>
    <property type="match status" value="1"/>
</dbReference>
<proteinExistence type="inferred from homology"/>
<gene>
    <name evidence="7" type="primary">ppsA</name>
    <name evidence="7" type="ORF">SNAT2548_LOCUS24379</name>
</gene>
<dbReference type="Gene3D" id="3.40.47.10">
    <property type="match status" value="1"/>
</dbReference>
<dbReference type="GO" id="GO:0006633">
    <property type="term" value="P:fatty acid biosynthetic process"/>
    <property type="evidence" value="ECO:0007669"/>
    <property type="project" value="TreeGrafter"/>
</dbReference>
<dbReference type="GO" id="GO:0004312">
    <property type="term" value="F:fatty acid synthase activity"/>
    <property type="evidence" value="ECO:0007669"/>
    <property type="project" value="TreeGrafter"/>
</dbReference>
<comment type="similarity">
    <text evidence="3">Belongs to the thiolase-like superfamily. Beta-ketoacyl-ACP synthases family.</text>
</comment>
<dbReference type="PANTHER" id="PTHR43775:SF37">
    <property type="entry name" value="SI:DKEY-61P9.11"/>
    <property type="match status" value="1"/>
</dbReference>
<keyword evidence="4" id="KW-0175">Coiled coil</keyword>
<reference evidence="7" key="1">
    <citation type="submission" date="2021-02" db="EMBL/GenBank/DDBJ databases">
        <authorList>
            <person name="Dougan E. K."/>
            <person name="Rhodes N."/>
            <person name="Thang M."/>
            <person name="Chan C."/>
        </authorList>
    </citation>
    <scope>NUCLEOTIDE SEQUENCE</scope>
</reference>
<dbReference type="InterPro" id="IPR014031">
    <property type="entry name" value="Ketoacyl_synth_C"/>
</dbReference>
<evidence type="ECO:0000313" key="7">
    <source>
        <dbReference type="EMBL" id="CAE7447126.1"/>
    </source>
</evidence>
<dbReference type="AlphaFoldDB" id="A0A812RP09"/>
<evidence type="ECO:0000259" key="6">
    <source>
        <dbReference type="PROSITE" id="PS52004"/>
    </source>
</evidence>
<evidence type="ECO:0000256" key="2">
    <source>
        <dbReference type="ARBA" id="ARBA00022553"/>
    </source>
</evidence>
<dbReference type="Pfam" id="PF00109">
    <property type="entry name" value="ketoacyl-synt"/>
    <property type="match status" value="1"/>
</dbReference>
<name>A0A812RP09_9DINO</name>
<keyword evidence="3" id="KW-0808">Transferase</keyword>
<evidence type="ECO:0000256" key="5">
    <source>
        <dbReference type="SAM" id="MobiDB-lite"/>
    </source>
</evidence>
<evidence type="ECO:0000256" key="4">
    <source>
        <dbReference type="SAM" id="Coils"/>
    </source>
</evidence>
<comment type="caution">
    <text evidence="7">The sequence shown here is derived from an EMBL/GenBank/DDBJ whole genome shotgun (WGS) entry which is preliminary data.</text>
</comment>
<dbReference type="PROSITE" id="PS52004">
    <property type="entry name" value="KS3_2"/>
    <property type="match status" value="1"/>
</dbReference>
<protein>
    <submittedName>
        <fullName evidence="7">PpsA protein</fullName>
    </submittedName>
</protein>
<organism evidence="7 8">
    <name type="scientific">Symbiodinium natans</name>
    <dbReference type="NCBI Taxonomy" id="878477"/>
    <lineage>
        <taxon>Eukaryota</taxon>
        <taxon>Sar</taxon>
        <taxon>Alveolata</taxon>
        <taxon>Dinophyceae</taxon>
        <taxon>Suessiales</taxon>
        <taxon>Symbiodiniaceae</taxon>
        <taxon>Symbiodinium</taxon>
    </lineage>
</organism>
<evidence type="ECO:0000313" key="8">
    <source>
        <dbReference type="Proteomes" id="UP000604046"/>
    </source>
</evidence>
<dbReference type="SUPFAM" id="SSF53901">
    <property type="entry name" value="Thiolase-like"/>
    <property type="match status" value="1"/>
</dbReference>
<evidence type="ECO:0000256" key="1">
    <source>
        <dbReference type="ARBA" id="ARBA00022450"/>
    </source>
</evidence>
<feature type="region of interest" description="Disordered" evidence="5">
    <location>
        <begin position="1"/>
        <end position="20"/>
    </location>
</feature>
<keyword evidence="8" id="KW-1185">Reference proteome</keyword>
<feature type="coiled-coil region" evidence="4">
    <location>
        <begin position="103"/>
        <end position="181"/>
    </location>
</feature>
<dbReference type="EMBL" id="CAJNDS010002356">
    <property type="protein sequence ID" value="CAE7447126.1"/>
    <property type="molecule type" value="Genomic_DNA"/>
</dbReference>
<dbReference type="InterPro" id="IPR050091">
    <property type="entry name" value="PKS_NRPS_Biosynth_Enz"/>
</dbReference>
<accession>A0A812RP09</accession>
<dbReference type="OrthoDB" id="385235at2759"/>
<dbReference type="Proteomes" id="UP000604046">
    <property type="component" value="Unassembled WGS sequence"/>
</dbReference>
<feature type="domain" description="Ketosynthase family 3 (KS3)" evidence="6">
    <location>
        <begin position="89"/>
        <end position="602"/>
    </location>
</feature>
<dbReference type="Gene3D" id="1.25.40.10">
    <property type="entry name" value="Tetratricopeptide repeat domain"/>
    <property type="match status" value="1"/>
</dbReference>
<dbReference type="PANTHER" id="PTHR43775">
    <property type="entry name" value="FATTY ACID SYNTHASE"/>
    <property type="match status" value="1"/>
</dbReference>
<keyword evidence="1" id="KW-0596">Phosphopantetheine</keyword>